<name>A0A9P6GER8_9PLEO</name>
<accession>A0A9P6GER8</accession>
<protein>
    <submittedName>
        <fullName evidence="1">Uncharacterized protein</fullName>
    </submittedName>
</protein>
<dbReference type="Proteomes" id="UP000756921">
    <property type="component" value="Unassembled WGS sequence"/>
</dbReference>
<evidence type="ECO:0000313" key="2">
    <source>
        <dbReference type="Proteomes" id="UP000756921"/>
    </source>
</evidence>
<sequence>MVVIDNVNDVEILFPSRQRWRSEADASAQTPLATYLPQRRNRAILAIYRSKDAAV</sequence>
<organism evidence="1 2">
    <name type="scientific">Paraphaeosphaeria minitans</name>
    <dbReference type="NCBI Taxonomy" id="565426"/>
    <lineage>
        <taxon>Eukaryota</taxon>
        <taxon>Fungi</taxon>
        <taxon>Dikarya</taxon>
        <taxon>Ascomycota</taxon>
        <taxon>Pezizomycotina</taxon>
        <taxon>Dothideomycetes</taxon>
        <taxon>Pleosporomycetidae</taxon>
        <taxon>Pleosporales</taxon>
        <taxon>Massarineae</taxon>
        <taxon>Didymosphaeriaceae</taxon>
        <taxon>Paraphaeosphaeria</taxon>
    </lineage>
</organism>
<evidence type="ECO:0000313" key="1">
    <source>
        <dbReference type="EMBL" id="KAF9733738.1"/>
    </source>
</evidence>
<dbReference type="AlphaFoldDB" id="A0A9P6GER8"/>
<proteinExistence type="predicted"/>
<dbReference type="EMBL" id="WJXW01000008">
    <property type="protein sequence ID" value="KAF9733738.1"/>
    <property type="molecule type" value="Genomic_DNA"/>
</dbReference>
<comment type="caution">
    <text evidence="1">The sequence shown here is derived from an EMBL/GenBank/DDBJ whole genome shotgun (WGS) entry which is preliminary data.</text>
</comment>
<gene>
    <name evidence="1" type="ORF">PMIN01_08081</name>
</gene>
<reference evidence="1" key="1">
    <citation type="journal article" date="2020" name="Mol. Plant Microbe Interact.">
        <title>Genome Sequence of the Biocontrol Agent Coniothyrium minitans strain Conio (IMI 134523).</title>
        <authorList>
            <person name="Patel D."/>
            <person name="Shittu T.A."/>
            <person name="Baroncelli R."/>
            <person name="Muthumeenakshi S."/>
            <person name="Osborne T.H."/>
            <person name="Janganan T.K."/>
            <person name="Sreenivasaprasad S."/>
        </authorList>
    </citation>
    <scope>NUCLEOTIDE SEQUENCE</scope>
    <source>
        <strain evidence="1">Conio</strain>
    </source>
</reference>
<dbReference type="OrthoDB" id="20872at2759"/>
<keyword evidence="2" id="KW-1185">Reference proteome</keyword>